<evidence type="ECO:0000256" key="1">
    <source>
        <dbReference type="SAM" id="MobiDB-lite"/>
    </source>
</evidence>
<feature type="compositionally biased region" description="Gly residues" evidence="1">
    <location>
        <begin position="104"/>
        <end position="113"/>
    </location>
</feature>
<comment type="caution">
    <text evidence="2">The sequence shown here is derived from an EMBL/GenBank/DDBJ whole genome shotgun (WGS) entry which is preliminary data.</text>
</comment>
<dbReference type="Proteomes" id="UP001596915">
    <property type="component" value="Unassembled WGS sequence"/>
</dbReference>
<feature type="region of interest" description="Disordered" evidence="1">
    <location>
        <begin position="85"/>
        <end position="113"/>
    </location>
</feature>
<accession>A0ABW2WTL5</accession>
<evidence type="ECO:0000313" key="3">
    <source>
        <dbReference type="Proteomes" id="UP001596915"/>
    </source>
</evidence>
<gene>
    <name evidence="2" type="ORF">ACFQ2K_08555</name>
</gene>
<organism evidence="2 3">
    <name type="scientific">Streptomyces sanglieri</name>
    <dbReference type="NCBI Taxonomy" id="193460"/>
    <lineage>
        <taxon>Bacteria</taxon>
        <taxon>Bacillati</taxon>
        <taxon>Actinomycetota</taxon>
        <taxon>Actinomycetes</taxon>
        <taxon>Kitasatosporales</taxon>
        <taxon>Streptomycetaceae</taxon>
        <taxon>Streptomyces</taxon>
    </lineage>
</organism>
<name>A0ABW2WTL5_9ACTN</name>
<proteinExistence type="predicted"/>
<dbReference type="EMBL" id="JBHTGL010000008">
    <property type="protein sequence ID" value="MFD0622868.1"/>
    <property type="molecule type" value="Genomic_DNA"/>
</dbReference>
<evidence type="ECO:0000313" key="2">
    <source>
        <dbReference type="EMBL" id="MFD0622868.1"/>
    </source>
</evidence>
<keyword evidence="3" id="KW-1185">Reference proteome</keyword>
<sequence>MSQDIDLRRRQIRIYNQLARRPDNGAAELRRELIRPSCLISAHPYWAGRGWSMAGRVELVRAARSGPDGVREAVVRWNGEEFVVTEPEAQPERAGDPPAAGLSTGPGRGGGQS</sequence>
<reference evidence="3" key="1">
    <citation type="journal article" date="2019" name="Int. J. Syst. Evol. Microbiol.">
        <title>The Global Catalogue of Microorganisms (GCM) 10K type strain sequencing project: providing services to taxonomists for standard genome sequencing and annotation.</title>
        <authorList>
            <consortium name="The Broad Institute Genomics Platform"/>
            <consortium name="The Broad Institute Genome Sequencing Center for Infectious Disease"/>
            <person name="Wu L."/>
            <person name="Ma J."/>
        </authorList>
    </citation>
    <scope>NUCLEOTIDE SEQUENCE [LARGE SCALE GENOMIC DNA]</scope>
    <source>
        <strain evidence="3">JCM 12607</strain>
    </source>
</reference>
<protein>
    <submittedName>
        <fullName evidence="2">Uncharacterized protein</fullName>
    </submittedName>
</protein>